<proteinExistence type="predicted"/>
<dbReference type="AlphaFoldDB" id="A0A0B0P5C4"/>
<sequence length="43" mass="5046">MPTHVPDMVLHWLAHRIRCHVPNRSYTGSHLSVSMPCPRQIFH</sequence>
<dbReference type="EMBL" id="KN415212">
    <property type="protein sequence ID" value="KHG20240.1"/>
    <property type="molecule type" value="Genomic_DNA"/>
</dbReference>
<keyword evidence="2" id="KW-1185">Reference proteome</keyword>
<dbReference type="Proteomes" id="UP000032142">
    <property type="component" value="Unassembled WGS sequence"/>
</dbReference>
<accession>A0A0B0P5C4</accession>
<reference evidence="2" key="1">
    <citation type="submission" date="2014-09" db="EMBL/GenBank/DDBJ databases">
        <authorList>
            <person name="Mudge J."/>
            <person name="Ramaraj T."/>
            <person name="Lindquist I.E."/>
            <person name="Bharti A.K."/>
            <person name="Sundararajan A."/>
            <person name="Cameron C.T."/>
            <person name="Woodward J.E."/>
            <person name="May G.D."/>
            <person name="Brubaker C."/>
            <person name="Broadhvest J."/>
            <person name="Wilkins T.A."/>
        </authorList>
    </citation>
    <scope>NUCLEOTIDE SEQUENCE</scope>
    <source>
        <strain evidence="2">cv. AKA8401</strain>
    </source>
</reference>
<evidence type="ECO:0000313" key="1">
    <source>
        <dbReference type="EMBL" id="KHG20240.1"/>
    </source>
</evidence>
<gene>
    <name evidence="1" type="ORF">F383_26451</name>
</gene>
<evidence type="ECO:0000313" key="2">
    <source>
        <dbReference type="Proteomes" id="UP000032142"/>
    </source>
</evidence>
<organism evidence="1 2">
    <name type="scientific">Gossypium arboreum</name>
    <name type="common">Tree cotton</name>
    <name type="synonym">Gossypium nanking</name>
    <dbReference type="NCBI Taxonomy" id="29729"/>
    <lineage>
        <taxon>Eukaryota</taxon>
        <taxon>Viridiplantae</taxon>
        <taxon>Streptophyta</taxon>
        <taxon>Embryophyta</taxon>
        <taxon>Tracheophyta</taxon>
        <taxon>Spermatophyta</taxon>
        <taxon>Magnoliopsida</taxon>
        <taxon>eudicotyledons</taxon>
        <taxon>Gunneridae</taxon>
        <taxon>Pentapetalae</taxon>
        <taxon>rosids</taxon>
        <taxon>malvids</taxon>
        <taxon>Malvales</taxon>
        <taxon>Malvaceae</taxon>
        <taxon>Malvoideae</taxon>
        <taxon>Gossypium</taxon>
    </lineage>
</organism>
<protein>
    <submittedName>
        <fullName evidence="1">Uncharacterized protein</fullName>
    </submittedName>
</protein>
<name>A0A0B0P5C4_GOSAR</name>